<evidence type="ECO:0000259" key="1">
    <source>
        <dbReference type="Pfam" id="PF13274"/>
    </source>
</evidence>
<dbReference type="EMBL" id="JABUXR010000002">
    <property type="protein sequence ID" value="MBD8084923.1"/>
    <property type="molecule type" value="Genomic_DNA"/>
</dbReference>
<keyword evidence="3" id="KW-1185">Reference proteome</keyword>
<name>A0ABR8ZI02_9LACO</name>
<dbReference type="RefSeq" id="WP_191910750.1">
    <property type="nucleotide sequence ID" value="NZ_JABUXR010000002.1"/>
</dbReference>
<protein>
    <submittedName>
        <fullName evidence="2">DUF4065 domain-containing protein</fullName>
    </submittedName>
</protein>
<dbReference type="Pfam" id="PF13274">
    <property type="entry name" value="SocA_Panacea"/>
    <property type="match status" value="1"/>
</dbReference>
<proteinExistence type="predicted"/>
<feature type="domain" description="Antitoxin SocA-like Panacea" evidence="1">
    <location>
        <begin position="34"/>
        <end position="130"/>
    </location>
</feature>
<comment type="caution">
    <text evidence="2">The sequence shown here is derived from an EMBL/GenBank/DDBJ whole genome shotgun (WGS) entry which is preliminary data.</text>
</comment>
<dbReference type="InterPro" id="IPR025272">
    <property type="entry name" value="SocA_Panacea"/>
</dbReference>
<accession>A0ABR8ZI02</accession>
<evidence type="ECO:0000313" key="3">
    <source>
        <dbReference type="Proteomes" id="UP000645007"/>
    </source>
</evidence>
<gene>
    <name evidence="2" type="ORF">HUK45_01360</name>
</gene>
<organism evidence="2 3">
    <name type="scientific">Limosilactobacillus urinaemulieris</name>
    <dbReference type="NCBI Taxonomy" id="2742600"/>
    <lineage>
        <taxon>Bacteria</taxon>
        <taxon>Bacillati</taxon>
        <taxon>Bacillota</taxon>
        <taxon>Bacilli</taxon>
        <taxon>Lactobacillales</taxon>
        <taxon>Lactobacillaceae</taxon>
        <taxon>Limosilactobacillus</taxon>
    </lineage>
</organism>
<dbReference type="Proteomes" id="UP000645007">
    <property type="component" value="Unassembled WGS sequence"/>
</dbReference>
<reference evidence="2 3" key="1">
    <citation type="submission" date="2020-06" db="EMBL/GenBank/DDBJ databases">
        <title>Limosilactobacillus sp. nov.</title>
        <authorList>
            <person name="Ksiezarek M."/>
            <person name="Goncalves Ribeiro T."/>
            <person name="Rocha J."/>
            <person name="Grosso F."/>
            <person name="Peixe L."/>
        </authorList>
    </citation>
    <scope>NUCLEOTIDE SEQUENCE [LARGE SCALE GENOMIC DNA]</scope>
    <source>
        <strain evidence="3">c9Ua_26_M</strain>
    </source>
</reference>
<evidence type="ECO:0000313" key="2">
    <source>
        <dbReference type="EMBL" id="MBD8084923.1"/>
    </source>
</evidence>
<sequence length="158" mass="18509">MYDVFKVVNWLRVKNNADMRTNPNVEELTQMKTMKLLYYIQAASLSITGHRMFNNDIVAWRYGPVVEEVHEKYRGHRGIVGEITERDLNNYSELQNDYEASSILNSIYDVYGYSSAYDLMRQTHSEKPWQETPQSEVISDKAIKDFYSGVFVSDEDKK</sequence>